<organism evidence="2 3">
    <name type="scientific">Flavipsychrobacter stenotrophus</name>
    <dbReference type="NCBI Taxonomy" id="2077091"/>
    <lineage>
        <taxon>Bacteria</taxon>
        <taxon>Pseudomonadati</taxon>
        <taxon>Bacteroidota</taxon>
        <taxon>Chitinophagia</taxon>
        <taxon>Chitinophagales</taxon>
        <taxon>Chitinophagaceae</taxon>
        <taxon>Flavipsychrobacter</taxon>
    </lineage>
</organism>
<gene>
    <name evidence="2" type="ORF">CJD36_013385</name>
</gene>
<evidence type="ECO:0000259" key="1">
    <source>
        <dbReference type="Pfam" id="PF00144"/>
    </source>
</evidence>
<evidence type="ECO:0000313" key="2">
    <source>
        <dbReference type="EMBL" id="PQJ10957.1"/>
    </source>
</evidence>
<keyword evidence="3" id="KW-1185">Reference proteome</keyword>
<evidence type="ECO:0000313" key="3">
    <source>
        <dbReference type="Proteomes" id="UP000239872"/>
    </source>
</evidence>
<feature type="domain" description="Beta-lactamase-related" evidence="1">
    <location>
        <begin position="98"/>
        <end position="391"/>
    </location>
</feature>
<dbReference type="PANTHER" id="PTHR46825">
    <property type="entry name" value="D-ALANYL-D-ALANINE-CARBOXYPEPTIDASE/ENDOPEPTIDASE AMPH"/>
    <property type="match status" value="1"/>
</dbReference>
<dbReference type="AlphaFoldDB" id="A0A2S7SWG9"/>
<dbReference type="Proteomes" id="UP000239872">
    <property type="component" value="Unassembled WGS sequence"/>
</dbReference>
<sequence length="418" mass="48038">MPLEEINCNSVNKNRDNNMQHTKQFYIVTFLLSLLLIACHSNSQQASARTSKSNFKGTPITTPPMPLVYDTMAPQNREIIAQLDKFYAAQVRAGFNGNVLIGYKGHIIYERAYGYSNRERKIPLGPNSSCQLASVTKTFTGAAILYLHQHKHLDIDQPVTAYIKDFPYPNITLRMLLDHRSGLPDYTKWVPNYNSDQRTPIYNDEMLRLMTKNRPHLEFKADTRFTYCNTNYAVLAKVIEVVTEMKYSDFMTQYIFQPLGMMHTFVYDPAKGLPGDAAISYRYNWVREPDMFADGVYGDKGIYSTPEDMYRWDQSFYRNTLLNPETIDLAYGPCSFERPGVKNYGLGWRMLCFPNGNKVIYHNGWWHGNNTSFYRLIKDNFTIVVLGNKFNKSIYRHAGAICNIVRGTSADGTTDGEE</sequence>
<dbReference type="InterPro" id="IPR012338">
    <property type="entry name" value="Beta-lactam/transpept-like"/>
</dbReference>
<accession>A0A2S7SWG9</accession>
<proteinExistence type="predicted"/>
<dbReference type="GO" id="GO:0016787">
    <property type="term" value="F:hydrolase activity"/>
    <property type="evidence" value="ECO:0007669"/>
    <property type="project" value="UniProtKB-KW"/>
</dbReference>
<dbReference type="Gene3D" id="3.40.710.10">
    <property type="entry name" value="DD-peptidase/beta-lactamase superfamily"/>
    <property type="match status" value="1"/>
</dbReference>
<dbReference type="InterPro" id="IPR001466">
    <property type="entry name" value="Beta-lactam-related"/>
</dbReference>
<comment type="caution">
    <text evidence="2">The sequence shown here is derived from an EMBL/GenBank/DDBJ whole genome shotgun (WGS) entry which is preliminary data.</text>
</comment>
<protein>
    <submittedName>
        <fullName evidence="2">Serine hydrolase</fullName>
    </submittedName>
</protein>
<dbReference type="SUPFAM" id="SSF56601">
    <property type="entry name" value="beta-lactamase/transpeptidase-like"/>
    <property type="match status" value="1"/>
</dbReference>
<dbReference type="Pfam" id="PF00144">
    <property type="entry name" value="Beta-lactamase"/>
    <property type="match status" value="1"/>
</dbReference>
<name>A0A2S7SWG9_9BACT</name>
<dbReference type="EMBL" id="PPSL01000003">
    <property type="protein sequence ID" value="PQJ10957.1"/>
    <property type="molecule type" value="Genomic_DNA"/>
</dbReference>
<reference evidence="2 3" key="1">
    <citation type="submission" date="2018-01" db="EMBL/GenBank/DDBJ databases">
        <title>A novel member of the phylum Bacteroidetes isolated from glacier ice.</title>
        <authorList>
            <person name="Liu Q."/>
            <person name="Xin Y.-H."/>
        </authorList>
    </citation>
    <scope>NUCLEOTIDE SEQUENCE [LARGE SCALE GENOMIC DNA]</scope>
    <source>
        <strain evidence="2 3">RB1R16</strain>
    </source>
</reference>
<dbReference type="InterPro" id="IPR050491">
    <property type="entry name" value="AmpC-like"/>
</dbReference>
<dbReference type="PANTHER" id="PTHR46825:SF9">
    <property type="entry name" value="BETA-LACTAMASE-RELATED DOMAIN-CONTAINING PROTEIN"/>
    <property type="match status" value="1"/>
</dbReference>
<keyword evidence="2" id="KW-0378">Hydrolase</keyword>